<evidence type="ECO:0000259" key="2">
    <source>
        <dbReference type="SMART" id="SM01310"/>
    </source>
</evidence>
<dbReference type="InterPro" id="IPR029453">
    <property type="entry name" value="Rictor_IV"/>
</dbReference>
<keyword evidence="1" id="KW-0732">Signal</keyword>
<dbReference type="Gene3D" id="1.25.10.10">
    <property type="entry name" value="Leucine-rich Repeat Variant"/>
    <property type="match status" value="1"/>
</dbReference>
<evidence type="ECO:0000256" key="1">
    <source>
        <dbReference type="SAM" id="SignalP"/>
    </source>
</evidence>
<organism evidence="3 4">
    <name type="scientific">Parelaphostrongylus tenuis</name>
    <name type="common">Meningeal worm</name>
    <dbReference type="NCBI Taxonomy" id="148309"/>
    <lineage>
        <taxon>Eukaryota</taxon>
        <taxon>Metazoa</taxon>
        <taxon>Ecdysozoa</taxon>
        <taxon>Nematoda</taxon>
        <taxon>Chromadorea</taxon>
        <taxon>Rhabditida</taxon>
        <taxon>Rhabditina</taxon>
        <taxon>Rhabditomorpha</taxon>
        <taxon>Strongyloidea</taxon>
        <taxon>Metastrongylidae</taxon>
        <taxon>Parelaphostrongylus</taxon>
    </lineage>
</organism>
<keyword evidence="4" id="KW-1185">Reference proteome</keyword>
<dbReference type="Pfam" id="PF14663">
    <property type="entry name" value="RasGEF_N_2"/>
    <property type="match status" value="1"/>
</dbReference>
<name>A0AAD5R5C4_PARTN</name>
<dbReference type="Pfam" id="PF14666">
    <property type="entry name" value="RICTOR_M"/>
    <property type="match status" value="1"/>
</dbReference>
<dbReference type="InterPro" id="IPR029451">
    <property type="entry name" value="RICTOR_M"/>
</dbReference>
<dbReference type="PANTHER" id="PTHR13298:SF11">
    <property type="entry name" value="RAPAMYCIN-INSENSITIVE COMPANION OF MTOR"/>
    <property type="match status" value="1"/>
</dbReference>
<dbReference type="AlphaFoldDB" id="A0AAD5R5C4"/>
<dbReference type="Proteomes" id="UP001196413">
    <property type="component" value="Unassembled WGS sequence"/>
</dbReference>
<dbReference type="GO" id="GO:0051897">
    <property type="term" value="P:positive regulation of phosphatidylinositol 3-kinase/protein kinase B signal transduction"/>
    <property type="evidence" value="ECO:0007669"/>
    <property type="project" value="TreeGrafter"/>
</dbReference>
<dbReference type="PANTHER" id="PTHR13298">
    <property type="entry name" value="CYTOSOLIC REGULATOR PIANISSIMO"/>
    <property type="match status" value="1"/>
</dbReference>
<reference evidence="3" key="1">
    <citation type="submission" date="2021-06" db="EMBL/GenBank/DDBJ databases">
        <title>Parelaphostrongylus tenuis whole genome reference sequence.</title>
        <authorList>
            <person name="Garwood T.J."/>
            <person name="Larsen P.A."/>
            <person name="Fountain-Jones N.M."/>
            <person name="Garbe J.R."/>
            <person name="Macchietto M.G."/>
            <person name="Kania S.A."/>
            <person name="Gerhold R.W."/>
            <person name="Richards J.E."/>
            <person name="Wolf T.M."/>
        </authorList>
    </citation>
    <scope>NUCLEOTIDE SEQUENCE</scope>
    <source>
        <strain evidence="3">MNPRO001-30</strain>
        <tissue evidence="3">Meninges</tissue>
    </source>
</reference>
<dbReference type="InterPro" id="IPR029452">
    <property type="entry name" value="RICTOR_V"/>
</dbReference>
<protein>
    <recommendedName>
        <fullName evidence="2">Rapamycin-insensitive companion of mTOR domain-containing protein</fullName>
    </recommendedName>
</protein>
<dbReference type="InterPro" id="IPR016024">
    <property type="entry name" value="ARM-type_fold"/>
</dbReference>
<sequence>MFVAGSVLWSVQVFIDLITPSTHAAYVKLIVSCLDYEFDYCSLSKVILQKALTSTCEPARRWCTKFLSTLAHRRPPNFSEWGFRLLLGQLADQSVKVIRHAIRILHTWLPVYKDAARWLRTAQLDNFGEAGILLKVHIYRDEHLCLLDEDKTREIVLFWLESFNVRYVEAIDDDIREALFSIQRTIGGTFSRSSGERAENFGHPAPPHLFAALCSHEFGRNILCNLNVIDSLVNDLLRVQEPKKVKATLMALGHIGSVNEGFKLLPPDVVPQMVRLAEESAILSVRGYGFWALNILSLSVNGAAALARLGWESNRFCDVANKQKRDNERLRFETRSSHVPQVIGPKVSTDENSTLFVSHGRSRSISMTGITSTSFPLRANLPLRRTKSSSAVHTSKDPKKFSLNDIDDVLLRHERDVTWASVLTGGFGSTSEEGSEAGRRTAMTLDSMVSEWESRSRTSTIVYCLNQGFIVNRKHLILQGTVADLVRDPHFANAIRDKWKLAPLKTKRYVEVNQSVGDHARYVYMTRDEELSLSRFRREMLADPWLFDELCRFSLHPTSVTRRSHLSHVIALPSDIDVMCSNIFPSRSRTELPLISQSFEIDNKLDDRGARSGHGRSQRSNARIKHSAYRCFYCSSTEKGDFVLPLHEDVAQLRREVLNQVDMLEIQQSTPEKKLLMLRKSFPWLFEWPCLYADVLELLDEYRFKSKSRAFLQEIFYDALRI</sequence>
<dbReference type="SMART" id="SM01310">
    <property type="entry name" value="RICTOR_V"/>
    <property type="match status" value="1"/>
</dbReference>
<dbReference type="GO" id="GO:0031932">
    <property type="term" value="C:TORC2 complex"/>
    <property type="evidence" value="ECO:0007669"/>
    <property type="project" value="InterPro"/>
</dbReference>
<accession>A0AAD5R5C4</accession>
<gene>
    <name evidence="3" type="ORF">KIN20_031613</name>
</gene>
<evidence type="ECO:0000313" key="4">
    <source>
        <dbReference type="Proteomes" id="UP001196413"/>
    </source>
</evidence>
<feature type="signal peptide" evidence="1">
    <location>
        <begin position="1"/>
        <end position="24"/>
    </location>
</feature>
<dbReference type="Pfam" id="PF14668">
    <property type="entry name" value="RICTOR_V"/>
    <property type="match status" value="1"/>
</dbReference>
<dbReference type="GO" id="GO:0043539">
    <property type="term" value="F:protein serine/threonine kinase activator activity"/>
    <property type="evidence" value="ECO:0007669"/>
    <property type="project" value="TreeGrafter"/>
</dbReference>
<dbReference type="InterPro" id="IPR028268">
    <property type="entry name" value="Pianissimo_fam"/>
</dbReference>
<feature type="chain" id="PRO_5041912319" description="Rapamycin-insensitive companion of mTOR domain-containing protein" evidence="1">
    <location>
        <begin position="25"/>
        <end position="722"/>
    </location>
</feature>
<comment type="caution">
    <text evidence="3">The sequence shown here is derived from an EMBL/GenBank/DDBJ whole genome shotgun (WGS) entry which is preliminary data.</text>
</comment>
<evidence type="ECO:0000313" key="3">
    <source>
        <dbReference type="EMBL" id="KAJ1369988.1"/>
    </source>
</evidence>
<dbReference type="InterPro" id="IPR011989">
    <property type="entry name" value="ARM-like"/>
</dbReference>
<dbReference type="SUPFAM" id="SSF48371">
    <property type="entry name" value="ARM repeat"/>
    <property type="match status" value="1"/>
</dbReference>
<feature type="domain" description="Rapamycin-insensitive companion of mTOR" evidence="2">
    <location>
        <begin position="242"/>
        <end position="313"/>
    </location>
</feature>
<proteinExistence type="predicted"/>
<dbReference type="SMART" id="SM01303">
    <property type="entry name" value="RasGEF_N_2"/>
    <property type="match status" value="1"/>
</dbReference>
<dbReference type="EMBL" id="JAHQIW010006713">
    <property type="protein sequence ID" value="KAJ1369988.1"/>
    <property type="molecule type" value="Genomic_DNA"/>
</dbReference>
<dbReference type="GO" id="GO:0038203">
    <property type="term" value="P:TORC2 signaling"/>
    <property type="evidence" value="ECO:0007669"/>
    <property type="project" value="TreeGrafter"/>
</dbReference>